<evidence type="ECO:0000313" key="2">
    <source>
        <dbReference type="EMBL" id="UOO90424.1"/>
    </source>
</evidence>
<keyword evidence="3" id="KW-1185">Reference proteome</keyword>
<evidence type="ECO:0000313" key="3">
    <source>
        <dbReference type="Proteomes" id="UP000832011"/>
    </source>
</evidence>
<evidence type="ECO:0000256" key="1">
    <source>
        <dbReference type="SAM" id="SignalP"/>
    </source>
</evidence>
<feature type="chain" id="PRO_5045935820" evidence="1">
    <location>
        <begin position="22"/>
        <end position="131"/>
    </location>
</feature>
<accession>A0ABY4E539</accession>
<keyword evidence="1" id="KW-0732">Signal</keyword>
<protein>
    <submittedName>
        <fullName evidence="2">Uncharacterized protein</fullName>
    </submittedName>
</protein>
<dbReference type="Proteomes" id="UP000832011">
    <property type="component" value="Chromosome"/>
</dbReference>
<dbReference type="RefSeq" id="WP_058355698.1">
    <property type="nucleotide sequence ID" value="NZ_CABKVG010000008.1"/>
</dbReference>
<reference evidence="2 3" key="1">
    <citation type="journal article" date="2022" name="Res Sq">
        <title>Evolution of multicellular longitudinally dividing oral cavity symbionts (Neisseriaceae).</title>
        <authorList>
            <person name="Nyongesa S."/>
            <person name="Weber P."/>
            <person name="Bernet E."/>
            <person name="Pullido F."/>
            <person name="Nieckarz M."/>
            <person name="Delaby M."/>
            <person name="Nieves C."/>
            <person name="Viehboeck T."/>
            <person name="Krause N."/>
            <person name="Rivera-Millot A."/>
            <person name="Nakamura A."/>
            <person name="Vischer N."/>
            <person name="VanNieuwenhze M."/>
            <person name="Brun Y."/>
            <person name="Cava F."/>
            <person name="Bulgheresi S."/>
            <person name="Veyrier F."/>
        </authorList>
    </citation>
    <scope>NUCLEOTIDE SEQUENCE [LARGE SCALE GENOMIC DNA]</scope>
    <source>
        <strain evidence="2 3">SN4</strain>
    </source>
</reference>
<name>A0ABY4E539_9NEIS</name>
<proteinExistence type="predicted"/>
<sequence length="131" mass="14616">MTKLSSFAVFALLALIGQAYAQDDDHLGATWTAKQSQYADFEANFTAIMDAMTPEMARFKQTASPADAYHLCVHARQFRDILNHNIQHSAAFNQRHSPPSYQDLQHYWRSAVDSSRNNCAAAAQAVSAPWP</sequence>
<dbReference type="EMBL" id="CP091511">
    <property type="protein sequence ID" value="UOO90424.1"/>
    <property type="molecule type" value="Genomic_DNA"/>
</dbReference>
<feature type="signal peptide" evidence="1">
    <location>
        <begin position="1"/>
        <end position="21"/>
    </location>
</feature>
<organism evidence="2 3">
    <name type="scientific">Vitreoscilla massiliensis</name>
    <dbReference type="NCBI Taxonomy" id="1689272"/>
    <lineage>
        <taxon>Bacteria</taxon>
        <taxon>Pseudomonadati</taxon>
        <taxon>Pseudomonadota</taxon>
        <taxon>Betaproteobacteria</taxon>
        <taxon>Neisseriales</taxon>
        <taxon>Neisseriaceae</taxon>
        <taxon>Vitreoscilla</taxon>
    </lineage>
</organism>
<gene>
    <name evidence="2" type="ORF">LVJ82_05450</name>
</gene>